<proteinExistence type="predicted"/>
<gene>
    <name evidence="1" type="ORF">QUF89_00760</name>
</gene>
<evidence type="ECO:0008006" key="3">
    <source>
        <dbReference type="Google" id="ProtNLM"/>
    </source>
</evidence>
<sequence>MIYSKADVEKEIKLVAEQKFELVHQTIEKYQLKRLVRYHCEIISVSRSGYYNYFTEKSAQKRAARDAEMKK</sequence>
<dbReference type="EMBL" id="JAUCEY010000006">
    <property type="protein sequence ID" value="MDM5450808.1"/>
    <property type="molecule type" value="Genomic_DNA"/>
</dbReference>
<comment type="caution">
    <text evidence="1">The sequence shown here is derived from an EMBL/GenBank/DDBJ whole genome shotgun (WGS) entry which is preliminary data.</text>
</comment>
<name>A0AAW7IKX4_9BACI</name>
<evidence type="ECO:0000313" key="2">
    <source>
        <dbReference type="Proteomes" id="UP001234602"/>
    </source>
</evidence>
<accession>A0AAW7IKX4</accession>
<evidence type="ECO:0000313" key="1">
    <source>
        <dbReference type="EMBL" id="MDM5450808.1"/>
    </source>
</evidence>
<protein>
    <recommendedName>
        <fullName evidence="3">Transposase</fullName>
    </recommendedName>
</protein>
<dbReference type="RefSeq" id="WP_289319058.1">
    <property type="nucleotide sequence ID" value="NZ_JAUCEY010000006.1"/>
</dbReference>
<organism evidence="1 2">
    <name type="scientific">Peribacillus simplex</name>
    <dbReference type="NCBI Taxonomy" id="1478"/>
    <lineage>
        <taxon>Bacteria</taxon>
        <taxon>Bacillati</taxon>
        <taxon>Bacillota</taxon>
        <taxon>Bacilli</taxon>
        <taxon>Bacillales</taxon>
        <taxon>Bacillaceae</taxon>
        <taxon>Peribacillus</taxon>
    </lineage>
</organism>
<dbReference type="AlphaFoldDB" id="A0AAW7IKX4"/>
<dbReference type="Proteomes" id="UP001234602">
    <property type="component" value="Unassembled WGS sequence"/>
</dbReference>
<reference evidence="1" key="1">
    <citation type="submission" date="2023-06" db="EMBL/GenBank/DDBJ databases">
        <title>Comparative genomics of Bacillaceae isolates and their secondary metabolite potential.</title>
        <authorList>
            <person name="Song L."/>
            <person name="Nielsen L.J."/>
            <person name="Mohite O."/>
            <person name="Xu X."/>
            <person name="Weber T."/>
            <person name="Kovacs A.T."/>
        </authorList>
    </citation>
    <scope>NUCLEOTIDE SEQUENCE</scope>
    <source>
        <strain evidence="1">D8_B_37</strain>
    </source>
</reference>